<dbReference type="SUPFAM" id="SSF54928">
    <property type="entry name" value="RNA-binding domain, RBD"/>
    <property type="match status" value="1"/>
</dbReference>
<accession>A0A1D6FI94</accession>
<sequence length="252" mass="27166">MLTVNTNKFIEFYDVRAAEAALRSLNKSEIAGKRIKLEPSRPGGTRRNLMQQLGHDLDQEEPRTYRHSHVGSPIANSPQGAWAQYSSPTDSNMLQAFTRSPTGNGMSPIRIPSLISNAPKIAPIGKDSNRSKYDQVFSNGNQSLGAAFQHSHSYQDHNSKSTLTDSLVAAAGIIAQEVAGDVRMTDTRADEAERGITIKSTEEKAGNPLKKSAQEIPAVLRPNRQAEAQTDMPHAPSPFSSGKLAAPAPPAA</sequence>
<evidence type="ECO:0000256" key="1">
    <source>
        <dbReference type="ARBA" id="ARBA00022884"/>
    </source>
</evidence>
<organism evidence="3">
    <name type="scientific">Zea mays</name>
    <name type="common">Maize</name>
    <dbReference type="NCBI Taxonomy" id="4577"/>
    <lineage>
        <taxon>Eukaryota</taxon>
        <taxon>Viridiplantae</taxon>
        <taxon>Streptophyta</taxon>
        <taxon>Embryophyta</taxon>
        <taxon>Tracheophyta</taxon>
        <taxon>Spermatophyta</taxon>
        <taxon>Magnoliopsida</taxon>
        <taxon>Liliopsida</taxon>
        <taxon>Poales</taxon>
        <taxon>Poaceae</taxon>
        <taxon>PACMAD clade</taxon>
        <taxon>Panicoideae</taxon>
        <taxon>Andropogonodae</taxon>
        <taxon>Andropogoneae</taxon>
        <taxon>Tripsacinae</taxon>
        <taxon>Zea</taxon>
    </lineage>
</organism>
<dbReference type="InterPro" id="IPR027417">
    <property type="entry name" value="P-loop_NTPase"/>
</dbReference>
<dbReference type="InterPro" id="IPR031157">
    <property type="entry name" value="G_TR_CS"/>
</dbReference>
<gene>
    <name evidence="3" type="ORF">ZEAMMB73_Zm00001d009227</name>
</gene>
<dbReference type="EMBL" id="CM000784">
    <property type="protein sequence ID" value="AQK91519.1"/>
    <property type="molecule type" value="Genomic_DNA"/>
</dbReference>
<dbReference type="Gene3D" id="3.40.50.300">
    <property type="entry name" value="P-loop containing nucleotide triphosphate hydrolases"/>
    <property type="match status" value="1"/>
</dbReference>
<reference evidence="3" key="1">
    <citation type="submission" date="2015-12" db="EMBL/GenBank/DDBJ databases">
        <title>Update maize B73 reference genome by single molecule sequencing technologies.</title>
        <authorList>
            <consortium name="Maize Genome Sequencing Project"/>
            <person name="Ware D."/>
        </authorList>
    </citation>
    <scope>NUCLEOTIDE SEQUENCE</scope>
    <source>
        <tissue evidence="3">Seedling</tissue>
    </source>
</reference>
<dbReference type="InterPro" id="IPR035979">
    <property type="entry name" value="RBD_domain_sf"/>
</dbReference>
<feature type="region of interest" description="Disordered" evidence="2">
    <location>
        <begin position="196"/>
        <end position="252"/>
    </location>
</feature>
<name>A0A1D6FI94_MAIZE</name>
<protein>
    <submittedName>
        <fullName evidence="3">Uncharacterized protein</fullName>
    </submittedName>
</protein>
<dbReference type="PANTHER" id="PTHR23189">
    <property type="entry name" value="RNA RECOGNITION MOTIF-CONTAINING"/>
    <property type="match status" value="1"/>
</dbReference>
<dbReference type="PROSITE" id="PS00301">
    <property type="entry name" value="G_TR_1"/>
    <property type="match status" value="1"/>
</dbReference>
<evidence type="ECO:0000256" key="2">
    <source>
        <dbReference type="SAM" id="MobiDB-lite"/>
    </source>
</evidence>
<dbReference type="InParanoid" id="A0A1D6FI94"/>
<dbReference type="InterPro" id="IPR012677">
    <property type="entry name" value="Nucleotide-bd_a/b_plait_sf"/>
</dbReference>
<feature type="compositionally biased region" description="Basic and acidic residues" evidence="2">
    <location>
        <begin position="196"/>
        <end position="205"/>
    </location>
</feature>
<keyword evidence="1" id="KW-0694">RNA-binding</keyword>
<dbReference type="Gene3D" id="3.30.70.330">
    <property type="match status" value="1"/>
</dbReference>
<dbReference type="SUPFAM" id="SSF52540">
    <property type="entry name" value="P-loop containing nucleoside triphosphate hydrolases"/>
    <property type="match status" value="1"/>
</dbReference>
<evidence type="ECO:0000313" key="3">
    <source>
        <dbReference type="EMBL" id="AQK91519.1"/>
    </source>
</evidence>
<proteinExistence type="predicted"/>
<dbReference type="AlphaFoldDB" id="A0A1D6FI94"/>
<dbReference type="GO" id="GO:0003723">
    <property type="term" value="F:RNA binding"/>
    <property type="evidence" value="ECO:0007669"/>
    <property type="project" value="UniProtKB-KW"/>
</dbReference>